<evidence type="ECO:0000313" key="2">
    <source>
        <dbReference type="Proteomes" id="UP000054805"/>
    </source>
</evidence>
<comment type="caution">
    <text evidence="1">The sequence shown here is derived from an EMBL/GenBank/DDBJ whole genome shotgun (WGS) entry which is preliminary data.</text>
</comment>
<accession>A0A0V1GM30</accession>
<proteinExistence type="predicted"/>
<dbReference type="Proteomes" id="UP000054805">
    <property type="component" value="Unassembled WGS sequence"/>
</dbReference>
<keyword evidence="2" id="KW-1185">Reference proteome</keyword>
<dbReference type="AlphaFoldDB" id="A0A0V1GM30"/>
<gene>
    <name evidence="1" type="ORF">T4B_12831</name>
</gene>
<sequence length="91" mass="10869">MNIIHLCLENDQQSVTECHLYNLKYKLLHNTKNFVTLKPSKTITIKTYRKTLFHTKGENRKSYSHEISTLLKIVLFFRNDINSFEKITNHE</sequence>
<protein>
    <submittedName>
        <fullName evidence="1">Uncharacterized protein</fullName>
    </submittedName>
</protein>
<dbReference type="EMBL" id="JYDS01001360">
    <property type="protein sequence ID" value="KRY99097.1"/>
    <property type="molecule type" value="Genomic_DNA"/>
</dbReference>
<evidence type="ECO:0000313" key="1">
    <source>
        <dbReference type="EMBL" id="KRY99097.1"/>
    </source>
</evidence>
<reference evidence="1 2" key="1">
    <citation type="submission" date="2015-01" db="EMBL/GenBank/DDBJ databases">
        <title>Evolution of Trichinella species and genotypes.</title>
        <authorList>
            <person name="Korhonen P.K."/>
            <person name="Edoardo P."/>
            <person name="Giuseppe L.R."/>
            <person name="Gasser R.B."/>
        </authorList>
    </citation>
    <scope>NUCLEOTIDE SEQUENCE [LARGE SCALE GENOMIC DNA]</scope>
    <source>
        <strain evidence="1">ISS588</strain>
    </source>
</reference>
<name>A0A0V1GM30_TRIPS</name>
<organism evidence="1 2">
    <name type="scientific">Trichinella pseudospiralis</name>
    <name type="common">Parasitic roundworm</name>
    <dbReference type="NCBI Taxonomy" id="6337"/>
    <lineage>
        <taxon>Eukaryota</taxon>
        <taxon>Metazoa</taxon>
        <taxon>Ecdysozoa</taxon>
        <taxon>Nematoda</taxon>
        <taxon>Enoplea</taxon>
        <taxon>Dorylaimia</taxon>
        <taxon>Trichinellida</taxon>
        <taxon>Trichinellidae</taxon>
        <taxon>Trichinella</taxon>
    </lineage>
</organism>